<proteinExistence type="predicted"/>
<reference evidence="2" key="1">
    <citation type="submission" date="2016-11" db="UniProtKB">
        <authorList>
            <consortium name="WormBaseParasite"/>
        </authorList>
    </citation>
    <scope>IDENTIFICATION</scope>
</reference>
<organism evidence="1 2">
    <name type="scientific">Meloidogyne hapla</name>
    <name type="common">Root-knot nematode worm</name>
    <dbReference type="NCBI Taxonomy" id="6305"/>
    <lineage>
        <taxon>Eukaryota</taxon>
        <taxon>Metazoa</taxon>
        <taxon>Ecdysozoa</taxon>
        <taxon>Nematoda</taxon>
        <taxon>Chromadorea</taxon>
        <taxon>Rhabditida</taxon>
        <taxon>Tylenchina</taxon>
        <taxon>Tylenchomorpha</taxon>
        <taxon>Tylenchoidea</taxon>
        <taxon>Meloidogynidae</taxon>
        <taxon>Meloidogyninae</taxon>
        <taxon>Meloidogyne</taxon>
    </lineage>
</organism>
<evidence type="ECO:0000313" key="1">
    <source>
        <dbReference type="Proteomes" id="UP000095281"/>
    </source>
</evidence>
<protein>
    <submittedName>
        <fullName evidence="2">CNH domain-containing protein</fullName>
    </submittedName>
</protein>
<dbReference type="WBParaSite" id="MhA1_Contig151.frz3.gene17">
    <property type="protein sequence ID" value="MhA1_Contig151.frz3.gene17"/>
    <property type="gene ID" value="MhA1_Contig151.frz3.gene17"/>
</dbReference>
<evidence type="ECO:0000313" key="2">
    <source>
        <dbReference type="WBParaSite" id="MhA1_Contig151.frz3.gene17"/>
    </source>
</evidence>
<name>A0A1I8B765_MELHA</name>
<keyword evidence="1" id="KW-1185">Reference proteome</keyword>
<dbReference type="Proteomes" id="UP000095281">
    <property type="component" value="Unplaced"/>
</dbReference>
<accession>A0A1I8B765</accession>
<dbReference type="AlphaFoldDB" id="A0A1I8B765"/>
<sequence length="76" mass="8005">MDLSLLEVLSATPCGTLLGECCGVVTKCMKSTSKCTVLLACKSGEVFAVTAFKNTKGAEIWFKDMHQGQVKGCGEA</sequence>